<feature type="compositionally biased region" description="Pro residues" evidence="6">
    <location>
        <begin position="700"/>
        <end position="711"/>
    </location>
</feature>
<dbReference type="SMART" id="SM00210">
    <property type="entry name" value="TSPN"/>
    <property type="match status" value="1"/>
</dbReference>
<feature type="compositionally biased region" description="Low complexity" evidence="6">
    <location>
        <begin position="942"/>
        <end position="961"/>
    </location>
</feature>
<feature type="compositionally biased region" description="Pro residues" evidence="6">
    <location>
        <begin position="1077"/>
        <end position="1086"/>
    </location>
</feature>
<evidence type="ECO:0000256" key="3">
    <source>
        <dbReference type="ARBA" id="ARBA00022737"/>
    </source>
</evidence>
<dbReference type="Gene3D" id="2.60.120.200">
    <property type="match status" value="1"/>
</dbReference>
<feature type="compositionally biased region" description="Pro residues" evidence="6">
    <location>
        <begin position="1219"/>
        <end position="1230"/>
    </location>
</feature>
<dbReference type="InterPro" id="IPR013320">
    <property type="entry name" value="ConA-like_dom_sf"/>
</dbReference>
<dbReference type="Pfam" id="PF00078">
    <property type="entry name" value="RVT_1"/>
    <property type="match status" value="1"/>
</dbReference>
<evidence type="ECO:0000313" key="8">
    <source>
        <dbReference type="EMBL" id="GAB0192905.1"/>
    </source>
</evidence>
<evidence type="ECO:0000256" key="6">
    <source>
        <dbReference type="SAM" id="MobiDB-lite"/>
    </source>
</evidence>
<dbReference type="PANTHER" id="PTHR37456">
    <property type="entry name" value="SI:CH211-266K2.1"/>
    <property type="match status" value="1"/>
</dbReference>
<keyword evidence="3" id="KW-0677">Repeat</keyword>
<feature type="compositionally biased region" description="Low complexity" evidence="6">
    <location>
        <begin position="642"/>
        <end position="658"/>
    </location>
</feature>
<organism evidence="8 9">
    <name type="scientific">Grus japonensis</name>
    <name type="common">Japanese crane</name>
    <name type="synonym">Red-crowned crane</name>
    <dbReference type="NCBI Taxonomy" id="30415"/>
    <lineage>
        <taxon>Eukaryota</taxon>
        <taxon>Metazoa</taxon>
        <taxon>Chordata</taxon>
        <taxon>Craniata</taxon>
        <taxon>Vertebrata</taxon>
        <taxon>Euteleostomi</taxon>
        <taxon>Archelosauria</taxon>
        <taxon>Archosauria</taxon>
        <taxon>Dinosauria</taxon>
        <taxon>Saurischia</taxon>
        <taxon>Theropoda</taxon>
        <taxon>Coelurosauria</taxon>
        <taxon>Aves</taxon>
        <taxon>Neognathae</taxon>
        <taxon>Neoaves</taxon>
        <taxon>Gruiformes</taxon>
        <taxon>Gruidae</taxon>
        <taxon>Grus</taxon>
    </lineage>
</organism>
<dbReference type="GO" id="GO:0005581">
    <property type="term" value="C:collagen trimer"/>
    <property type="evidence" value="ECO:0007669"/>
    <property type="project" value="UniProtKB-KW"/>
</dbReference>
<dbReference type="InterPro" id="IPR001791">
    <property type="entry name" value="Laminin_G"/>
</dbReference>
<sequence>MEMQRWSTRWKTRRWPRDSAVTVLITFAILLRAAEVRGAEPVDVLKALEFHNSPEGVSRTAGFCTNRRDSKGSDVAYRVSKTAQLSAPTKQLYPGGDFPEDFSILMTVKPKKGIQSFLLSVYNEQGIQQVGVEVGRSPVFLFEDQNGKPAPEDYPLFRTVNIADGKWHRVAISVEKKSVTMIVDCNKKTTKPLERSDKTVVDTNGITVFGTRILDEEVFEGEIQQLLIIADPRAAYDYCEHYSPDCDSPVPNAAQAQDPQVDEYTPEDFIEYDYEYGDADYKETDSVTEGPPLFEETVAQTEANIVDGFQEYSIAENDYGPQTEAPSRTTEANEQNPVEEVFAEEYITGEDYDKKTEETEYGSRGVHLSESDLLVDGDLGEYDFYEYKEYEEKPTDSTNEEFGPGVPAETDITETSVTGHGAYGEKGQKGEPAVIEPGMLIEGPPGPRGPAGLTGPPGLQGPVGPPGDPGERGPPGRPGLPGADGLAGPPGTMLMLPFRFGGDGEKGPTISAQEAQAQAILQQARIAMRGPPGPMGLTGRPGPVGGPGAAGAKGESGEPGPQGPRGVQGAPGPSGKAGKRGRPGADGARGMPGEPGAKGDRGFDGLPGLPGDKGNRGDRGPQGPPGLPGEDGSRGEDGEVGPRGLPGEAGPRGLLGPRGTPGPPGQPGIAGVDGPSGPKGNMGPQGEPGPPGQQGIPGPQGLPGPQGPIGPPGEKGPQGKPGLPGLPGSDGPPGHPGKEGQSGDKGALGPPGPQGPIGYPGPRGVKGADGVRGLKGSKGEKGEDGFPGFKGDMGLKGDRGEVGQPGPRGEDGPEGPKGRAGPSGDPGAAGPAGEKGKLGVPGLPGYPGRQGPKGSTGFPGFPGANGEKGARGLHGKPGPRGQRGPTGPRGSRGPRGPTGKPGPKGTAGNDGPPGPPGERGPQGPQGPVGFPGPKGPPGPPGKDGLPGHPGQRGETGFQGKTGPPGPGGVVGPQGPTGETGPIGERGHPGPPGPPGEQGLPGAAGKEGAKGDPGPQGIPGKDGPAGLRGFPGERGLPGAQGTAGLKGGEGPQGPPGPVGSPGERGAAGTAGPIGLPGRPGPQGPPGPAGEKGAPGEKGPQGPAGRDGVQGPVGLPGPAGPSGSPGEDGDKGEIGEPGQKGSKGDKGENGPPGPPGLQGPVGAPGIAGGDGEPGPRGQQGMFGQKGDEGPRGFPGPPGPIGLQGLPGPPGEKGENGDVGPMGPPGPPGPRGPQGPNGADGPQGPPGSIGSVGGVGEKKHWEEYRETVRAARDQVRKAKALIESSLARDVKDNKKSFYRYVSEKRRTRENVGPLRNEAGDLVTQDMEKAEVFNDFFASVFTGKCLSHTAQVTEGRDWENAELPTVGEDRVREYLRKLKVHKSMGPDELHPRDVRELADVVARPLAIIFEKSWQSGEVPTDWKRGSITPIFKKGKKEDPGNYRPVSLTSMPGKIMEQTLLEPMLRHMEDNEVIGDSQHSFTRGKSCLTNLVAFYDGVTVSVDKGRATDIIYLDLCKAFDTVLHNILVSKLERHGFNGWTTQWIRNWLDGHTQRVAVNGSMSKWRTVTSGVPQGSVLGLALFNIFVSDMDSGIECTLSKFADDTKLCGVVDTLEGRDAIQRDLDRLERWARANRMKFNKAKCKVLHAGQCNPKHDYRLGEEWIESSPEEKDLGVLIDEKLNMSRQCALAAQNANRVLGCIKRGVTSRSREVILPLYSALVRPHLEYCVQLWGPQYRRDMELLERVQRRATKLIRGLEHLSYEDRLRELGLFSLEKRRLQGDLTVAFQYLKGAYRKDGEGLFIRECSDRTRGNGFKLKAGRFR</sequence>
<feature type="compositionally biased region" description="Low complexity" evidence="6">
    <location>
        <begin position="1059"/>
        <end position="1075"/>
    </location>
</feature>
<dbReference type="GO" id="GO:0005576">
    <property type="term" value="C:extracellular region"/>
    <property type="evidence" value="ECO:0007669"/>
    <property type="project" value="UniProtKB-SubCell"/>
</dbReference>
<dbReference type="InterPro" id="IPR050938">
    <property type="entry name" value="Collagen_Structural_Proteins"/>
</dbReference>
<feature type="compositionally biased region" description="Low complexity" evidence="6">
    <location>
        <begin position="480"/>
        <end position="491"/>
    </location>
</feature>
<dbReference type="EMBL" id="BAAFJT010000008">
    <property type="protein sequence ID" value="GAB0192905.1"/>
    <property type="molecule type" value="Genomic_DNA"/>
</dbReference>
<feature type="compositionally biased region" description="Low complexity" evidence="6">
    <location>
        <begin position="450"/>
        <end position="462"/>
    </location>
</feature>
<feature type="compositionally biased region" description="Low complexity" evidence="6">
    <location>
        <begin position="819"/>
        <end position="832"/>
    </location>
</feature>
<dbReference type="CDD" id="cd01650">
    <property type="entry name" value="RT_nLTR_like"/>
    <property type="match status" value="1"/>
</dbReference>
<protein>
    <submittedName>
        <fullName evidence="8">Collagen alpha-1(XI) chain</fullName>
    </submittedName>
</protein>
<comment type="caution">
    <text evidence="8">The sequence shown here is derived from an EMBL/GenBank/DDBJ whole genome shotgun (WGS) entry which is preliminary data.</text>
</comment>
<dbReference type="InterPro" id="IPR048287">
    <property type="entry name" value="TSPN-like_N"/>
</dbReference>
<feature type="compositionally biased region" description="Low complexity" evidence="6">
    <location>
        <begin position="919"/>
        <end position="928"/>
    </location>
</feature>
<feature type="region of interest" description="Disordered" evidence="6">
    <location>
        <begin position="528"/>
        <end position="1252"/>
    </location>
</feature>
<feature type="compositionally biased region" description="Low complexity" evidence="6">
    <location>
        <begin position="1087"/>
        <end position="1111"/>
    </location>
</feature>
<feature type="compositionally biased region" description="Low complexity" evidence="6">
    <location>
        <begin position="972"/>
        <end position="982"/>
    </location>
</feature>
<dbReference type="Proteomes" id="UP001623348">
    <property type="component" value="Unassembled WGS sequence"/>
</dbReference>
<reference evidence="8 9" key="1">
    <citation type="submission" date="2024-06" db="EMBL/GenBank/DDBJ databases">
        <title>The draft genome of Grus japonensis, version 3.</title>
        <authorList>
            <person name="Nabeshima K."/>
            <person name="Suzuki S."/>
            <person name="Onuma M."/>
        </authorList>
    </citation>
    <scope>NUCLEOTIDE SEQUENCE [LARGE SCALE GENOMIC DNA]</scope>
    <source>
        <strain evidence="8 9">451A</strain>
    </source>
</reference>
<keyword evidence="9" id="KW-1185">Reference proteome</keyword>
<dbReference type="InterPro" id="IPR000477">
    <property type="entry name" value="RT_dom"/>
</dbReference>
<evidence type="ECO:0000313" key="9">
    <source>
        <dbReference type="Proteomes" id="UP001623348"/>
    </source>
</evidence>
<comment type="subcellular location">
    <subcellularLocation>
        <location evidence="1">Secreted</location>
    </subcellularLocation>
</comment>
<dbReference type="FunFam" id="2.60.120.200:FF:000016">
    <property type="entry name" value="Collagen XI alpha 1 chain"/>
    <property type="match status" value="1"/>
</dbReference>
<evidence type="ECO:0000256" key="5">
    <source>
        <dbReference type="ARBA" id="ARBA00023278"/>
    </source>
</evidence>
<gene>
    <name evidence="8" type="ORF">GRJ2_001755800</name>
</gene>
<dbReference type="PANTHER" id="PTHR37456:SF6">
    <property type="entry name" value="COLLAGEN ALPHA-1(XXIII) CHAIN-LIKE ISOFORM X2"/>
    <property type="match status" value="1"/>
</dbReference>
<feature type="compositionally biased region" description="Low complexity" evidence="6">
    <location>
        <begin position="718"/>
        <end position="729"/>
    </location>
</feature>
<keyword evidence="5" id="KW-0379">Hydroxylation</keyword>
<evidence type="ECO:0000259" key="7">
    <source>
        <dbReference type="PROSITE" id="PS50878"/>
    </source>
</evidence>
<dbReference type="CDD" id="cd00110">
    <property type="entry name" value="LamG"/>
    <property type="match status" value="1"/>
</dbReference>
<feature type="compositionally biased region" description="Gly residues" evidence="6">
    <location>
        <begin position="542"/>
        <end position="551"/>
    </location>
</feature>
<dbReference type="SUPFAM" id="SSF49899">
    <property type="entry name" value="Concanavalin A-like lectins/glucanases"/>
    <property type="match status" value="1"/>
</dbReference>
<accession>A0ABC9X5J2</accession>
<name>A0ABC9X5J2_GRUJA</name>
<proteinExistence type="predicted"/>
<dbReference type="Pfam" id="PF02210">
    <property type="entry name" value="Laminin_G_2"/>
    <property type="match status" value="1"/>
</dbReference>
<keyword evidence="4 8" id="KW-0176">Collagen</keyword>
<keyword evidence="2" id="KW-0732">Signal</keyword>
<feature type="compositionally biased region" description="Low complexity" evidence="6">
    <location>
        <begin position="879"/>
        <end position="910"/>
    </location>
</feature>
<feature type="region of interest" description="Disordered" evidence="6">
    <location>
        <begin position="436"/>
        <end position="509"/>
    </location>
</feature>
<evidence type="ECO:0000256" key="4">
    <source>
        <dbReference type="ARBA" id="ARBA00023119"/>
    </source>
</evidence>
<dbReference type="InterPro" id="IPR008160">
    <property type="entry name" value="Collagen"/>
</dbReference>
<evidence type="ECO:0000256" key="2">
    <source>
        <dbReference type="ARBA" id="ARBA00022729"/>
    </source>
</evidence>
<feature type="compositionally biased region" description="Gly residues" evidence="6">
    <location>
        <begin position="1163"/>
        <end position="1172"/>
    </location>
</feature>
<feature type="domain" description="Reverse transcriptase" evidence="7">
    <location>
        <begin position="1407"/>
        <end position="1671"/>
    </location>
</feature>
<feature type="compositionally biased region" description="Basic and acidic residues" evidence="6">
    <location>
        <begin position="808"/>
        <end position="817"/>
    </location>
</feature>
<dbReference type="Pfam" id="PF01391">
    <property type="entry name" value="Collagen"/>
    <property type="match status" value="4"/>
</dbReference>
<dbReference type="PROSITE" id="PS50878">
    <property type="entry name" value="RT_POL"/>
    <property type="match status" value="1"/>
</dbReference>
<evidence type="ECO:0000256" key="1">
    <source>
        <dbReference type="ARBA" id="ARBA00004613"/>
    </source>
</evidence>